<dbReference type="EMBL" id="LQYV01000031">
    <property type="protein sequence ID" value="KYD28168.1"/>
    <property type="molecule type" value="Genomic_DNA"/>
</dbReference>
<comment type="caution">
    <text evidence="1">The sequence shown here is derived from an EMBL/GenBank/DDBJ whole genome shotgun (WGS) entry which is preliminary data.</text>
</comment>
<proteinExistence type="predicted"/>
<dbReference type="PATRIC" id="fig|1422.18.peg.2557"/>
<evidence type="ECO:0000313" key="1">
    <source>
        <dbReference type="EMBL" id="KYD28168.1"/>
    </source>
</evidence>
<evidence type="ECO:0000313" key="2">
    <source>
        <dbReference type="Proteomes" id="UP000075424"/>
    </source>
</evidence>
<accession>A0A150MUM8</accession>
<dbReference type="AlphaFoldDB" id="A0A150MUM8"/>
<organism evidence="1 2">
    <name type="scientific">Geobacillus stearothermophilus</name>
    <name type="common">Bacillus stearothermophilus</name>
    <dbReference type="NCBI Taxonomy" id="1422"/>
    <lineage>
        <taxon>Bacteria</taxon>
        <taxon>Bacillati</taxon>
        <taxon>Bacillota</taxon>
        <taxon>Bacilli</taxon>
        <taxon>Bacillales</taxon>
        <taxon>Anoxybacillaceae</taxon>
        <taxon>Geobacillus</taxon>
    </lineage>
</organism>
<gene>
    <name evidence="1" type="ORF">B4109_3069</name>
</gene>
<protein>
    <submittedName>
        <fullName evidence="1">Uncharacterized protein</fullName>
    </submittedName>
</protein>
<name>A0A150MUM8_GEOSE</name>
<dbReference type="RefSeq" id="WP_061567247.1">
    <property type="nucleotide sequence ID" value="NZ_LQYV01000031.1"/>
</dbReference>
<reference evidence="1 2" key="1">
    <citation type="submission" date="2016-01" db="EMBL/GenBank/DDBJ databases">
        <title>Draft Genome Sequences of Seven Thermophilic Sporeformers Isolated from Foods.</title>
        <authorList>
            <person name="Berendsen E.M."/>
            <person name="Wells-Bennik M.H."/>
            <person name="Krawcyk A.O."/>
            <person name="De Jong A."/>
            <person name="Holsappel S."/>
            <person name="Eijlander R.T."/>
            <person name="Kuipers O.P."/>
        </authorList>
    </citation>
    <scope>NUCLEOTIDE SEQUENCE [LARGE SCALE GENOMIC DNA]</scope>
    <source>
        <strain evidence="1 2">B4109</strain>
    </source>
</reference>
<dbReference type="Proteomes" id="UP000075424">
    <property type="component" value="Unassembled WGS sequence"/>
</dbReference>
<sequence>MSVVIKDTNNIDKIVKNLRQLGGKQIKVGLFGKDDSELVMIGAVHEYGVEIPVTDKMRAWFAANGYPLKKETKVIKIPERSWLRSGYDENIDKIARKIEEMVPDVIEGNVNPKLFMDAIGMEFAGLIQKKMRDLKNPPNSQMTVEMKGSDNPLIDTGRLVGAIRHEVET</sequence>